<gene>
    <name evidence="6" type="ORF">CCO02nite_13800</name>
</gene>
<evidence type="ECO:0000313" key="6">
    <source>
        <dbReference type="EMBL" id="GEL94722.1"/>
    </source>
</evidence>
<evidence type="ECO:0000256" key="2">
    <source>
        <dbReference type="ARBA" id="ARBA00022741"/>
    </source>
</evidence>
<evidence type="ECO:0000256" key="3">
    <source>
        <dbReference type="ARBA" id="ARBA00022840"/>
    </source>
</evidence>
<evidence type="ECO:0000313" key="7">
    <source>
        <dbReference type="Proteomes" id="UP000321720"/>
    </source>
</evidence>
<dbReference type="PANTHER" id="PTHR42734">
    <property type="entry name" value="METAL TRANSPORT SYSTEM ATP-BINDING PROTEIN TM_0124-RELATED"/>
    <property type="match status" value="1"/>
</dbReference>
<dbReference type="GO" id="GO:0005524">
    <property type="term" value="F:ATP binding"/>
    <property type="evidence" value="ECO:0007669"/>
    <property type="project" value="UniProtKB-KW"/>
</dbReference>
<dbReference type="Pfam" id="PF00005">
    <property type="entry name" value="ABC_tran"/>
    <property type="match status" value="1"/>
</dbReference>
<dbReference type="OrthoDB" id="5296765at2"/>
<dbReference type="InterPro" id="IPR027417">
    <property type="entry name" value="P-loop_NTPase"/>
</dbReference>
<dbReference type="InterPro" id="IPR003439">
    <property type="entry name" value="ABC_transporter-like_ATP-bd"/>
</dbReference>
<protein>
    <submittedName>
        <fullName evidence="6">ABC transporter ATP-binding protein</fullName>
    </submittedName>
</protein>
<evidence type="ECO:0000256" key="4">
    <source>
        <dbReference type="SAM" id="MobiDB-lite"/>
    </source>
</evidence>
<sequence length="274" mass="28569">MSADRTDATGPTNAVEAHGVEVTLGGSRILLGVDVVVPAGEVVALLGTNGSGKSTLVRALLGAVPLSAGTVHLLGEPLGPRAPWSRIGYVPQRMPASSGVSATAVEVVASGLLHGRALRPPRGWRTRVRAALDAVGMAGHERRPVQEMSGGQQQRVLIARALVREPELLVLDEPTSGIDVPTQATFVDTVARLHGQGATVVVILHELGPFEPLIQRAVVLRHGRVVHDGLPPRPRLDHAGATHHHEHAHHDPDPPPTGPALGPTLGPTLGMEAP</sequence>
<evidence type="ECO:0000259" key="5">
    <source>
        <dbReference type="PROSITE" id="PS50893"/>
    </source>
</evidence>
<dbReference type="InterPro" id="IPR003593">
    <property type="entry name" value="AAA+_ATPase"/>
</dbReference>
<keyword evidence="1" id="KW-0813">Transport</keyword>
<reference evidence="6 7" key="1">
    <citation type="submission" date="2019-07" db="EMBL/GenBank/DDBJ databases">
        <title>Whole genome shotgun sequence of Cellulomonas composti NBRC 100758.</title>
        <authorList>
            <person name="Hosoyama A."/>
            <person name="Uohara A."/>
            <person name="Ohji S."/>
            <person name="Ichikawa N."/>
        </authorList>
    </citation>
    <scope>NUCLEOTIDE SEQUENCE [LARGE SCALE GENOMIC DNA]</scope>
    <source>
        <strain evidence="6 7">NBRC 100758</strain>
    </source>
</reference>
<dbReference type="GO" id="GO:0016887">
    <property type="term" value="F:ATP hydrolysis activity"/>
    <property type="evidence" value="ECO:0007669"/>
    <property type="project" value="InterPro"/>
</dbReference>
<dbReference type="InterPro" id="IPR050153">
    <property type="entry name" value="Metal_Ion_Import_ABC"/>
</dbReference>
<dbReference type="SMART" id="SM00382">
    <property type="entry name" value="AAA"/>
    <property type="match status" value="1"/>
</dbReference>
<feature type="domain" description="ABC transporter" evidence="5">
    <location>
        <begin position="15"/>
        <end position="247"/>
    </location>
</feature>
<dbReference type="PROSITE" id="PS50893">
    <property type="entry name" value="ABC_TRANSPORTER_2"/>
    <property type="match status" value="1"/>
</dbReference>
<evidence type="ECO:0000256" key="1">
    <source>
        <dbReference type="ARBA" id="ARBA00022448"/>
    </source>
</evidence>
<dbReference type="AlphaFoldDB" id="A0A511J9R8"/>
<dbReference type="EMBL" id="BJWG01000005">
    <property type="protein sequence ID" value="GEL94722.1"/>
    <property type="molecule type" value="Genomic_DNA"/>
</dbReference>
<organism evidence="6 7">
    <name type="scientific">Cellulomonas composti</name>
    <dbReference type="NCBI Taxonomy" id="266130"/>
    <lineage>
        <taxon>Bacteria</taxon>
        <taxon>Bacillati</taxon>
        <taxon>Actinomycetota</taxon>
        <taxon>Actinomycetes</taxon>
        <taxon>Micrococcales</taxon>
        <taxon>Cellulomonadaceae</taxon>
        <taxon>Cellulomonas</taxon>
    </lineage>
</organism>
<comment type="caution">
    <text evidence="6">The sequence shown here is derived from an EMBL/GenBank/DDBJ whole genome shotgun (WGS) entry which is preliminary data.</text>
</comment>
<keyword evidence="7" id="KW-1185">Reference proteome</keyword>
<dbReference type="Gene3D" id="3.40.50.300">
    <property type="entry name" value="P-loop containing nucleotide triphosphate hydrolases"/>
    <property type="match status" value="1"/>
</dbReference>
<keyword evidence="2" id="KW-0547">Nucleotide-binding</keyword>
<dbReference type="RefSeq" id="WP_146842408.1">
    <property type="nucleotide sequence ID" value="NZ_BJWG01000005.1"/>
</dbReference>
<proteinExistence type="predicted"/>
<feature type="compositionally biased region" description="Low complexity" evidence="4">
    <location>
        <begin position="259"/>
        <end position="274"/>
    </location>
</feature>
<feature type="region of interest" description="Disordered" evidence="4">
    <location>
        <begin position="227"/>
        <end position="274"/>
    </location>
</feature>
<keyword evidence="3 6" id="KW-0067">ATP-binding</keyword>
<dbReference type="SUPFAM" id="SSF52540">
    <property type="entry name" value="P-loop containing nucleoside triphosphate hydrolases"/>
    <property type="match status" value="1"/>
</dbReference>
<dbReference type="InterPro" id="IPR017871">
    <property type="entry name" value="ABC_transporter-like_CS"/>
</dbReference>
<accession>A0A511J9R8</accession>
<dbReference type="Proteomes" id="UP000321720">
    <property type="component" value="Unassembled WGS sequence"/>
</dbReference>
<dbReference type="PROSITE" id="PS00211">
    <property type="entry name" value="ABC_TRANSPORTER_1"/>
    <property type="match status" value="1"/>
</dbReference>
<name>A0A511J9R8_9CELL</name>